<dbReference type="Proteomes" id="UP000452235">
    <property type="component" value="Unassembled WGS sequence"/>
</dbReference>
<accession>A0A5M3Z706</accession>
<protein>
    <submittedName>
        <fullName evidence="1">Uncharacterized protein</fullName>
    </submittedName>
</protein>
<evidence type="ECO:0000313" key="2">
    <source>
        <dbReference type="Proteomes" id="UP000452235"/>
    </source>
</evidence>
<reference evidence="1 2" key="1">
    <citation type="submission" date="2020-01" db="EMBL/GenBank/DDBJ databases">
        <title>Aspergillus terreus IFO 6365 whole genome shotgun sequence.</title>
        <authorList>
            <person name="Kanamasa S."/>
            <person name="Takahashi H."/>
        </authorList>
    </citation>
    <scope>NUCLEOTIDE SEQUENCE [LARGE SCALE GENOMIC DNA]</scope>
    <source>
        <strain evidence="1 2">IFO 6365</strain>
    </source>
</reference>
<comment type="caution">
    <text evidence="1">The sequence shown here is derived from an EMBL/GenBank/DDBJ whole genome shotgun (WGS) entry which is preliminary data.</text>
</comment>
<name>A0A5M3Z706_ASPTE</name>
<organism evidence="1 2">
    <name type="scientific">Aspergillus terreus</name>
    <dbReference type="NCBI Taxonomy" id="33178"/>
    <lineage>
        <taxon>Eukaryota</taxon>
        <taxon>Fungi</taxon>
        <taxon>Dikarya</taxon>
        <taxon>Ascomycota</taxon>
        <taxon>Pezizomycotina</taxon>
        <taxon>Eurotiomycetes</taxon>
        <taxon>Eurotiomycetidae</taxon>
        <taxon>Eurotiales</taxon>
        <taxon>Aspergillaceae</taxon>
        <taxon>Aspergillus</taxon>
        <taxon>Aspergillus subgen. Circumdati</taxon>
    </lineage>
</organism>
<dbReference type="AlphaFoldDB" id="A0A5M3Z706"/>
<evidence type="ECO:0000313" key="1">
    <source>
        <dbReference type="EMBL" id="GFF18451.1"/>
    </source>
</evidence>
<proteinExistence type="predicted"/>
<dbReference type="EMBL" id="BLJY01000008">
    <property type="protein sequence ID" value="GFF18451.1"/>
    <property type="molecule type" value="Genomic_DNA"/>
</dbReference>
<gene>
    <name evidence="1" type="ORF">ATEIFO6365_0008039500</name>
</gene>
<sequence length="111" mass="12818">MQLLPTVILTLAAVTSAQRSIPCVVGHYYTGSVLRFHHHFRVVDLNAIYQCRRPYFALLVQRCGVGRCYYGNCEYWWDRLLEKPMENEFSPVEGNGLAAVEDNELHEEVQN</sequence>
<keyword evidence="2" id="KW-1185">Reference proteome</keyword>